<feature type="binding site" evidence="5 9">
    <location>
        <position position="253"/>
    </location>
    <ligand>
        <name>substrate</name>
    </ligand>
</feature>
<accession>A0A928KRT5</accession>
<feature type="binding site" evidence="5 8">
    <location>
        <position position="205"/>
    </location>
    <ligand>
        <name>NAD(+)</name>
        <dbReference type="ChEBI" id="CHEBI:57540"/>
    </ligand>
</feature>
<dbReference type="EMBL" id="SVNY01000003">
    <property type="protein sequence ID" value="MBE6833542.1"/>
    <property type="molecule type" value="Genomic_DNA"/>
</dbReference>
<protein>
    <recommendedName>
        <fullName evidence="5">Histidinol dehydrogenase</fullName>
        <shortName evidence="5">HDH</shortName>
        <ecNumber evidence="5">1.1.1.23</ecNumber>
    </recommendedName>
</protein>
<dbReference type="RefSeq" id="WP_020072440.1">
    <property type="nucleotide sequence ID" value="NZ_SVNY01000003.1"/>
</dbReference>
<dbReference type="GO" id="GO:0004399">
    <property type="term" value="F:histidinol dehydrogenase activity"/>
    <property type="evidence" value="ECO:0007669"/>
    <property type="project" value="UniProtKB-UniRule"/>
</dbReference>
<dbReference type="NCBIfam" id="TIGR00069">
    <property type="entry name" value="hisD"/>
    <property type="match status" value="1"/>
</dbReference>
<comment type="similarity">
    <text evidence="1 5 6 11">Belongs to the histidinol dehydrogenase family.</text>
</comment>
<evidence type="ECO:0000256" key="5">
    <source>
        <dbReference type="HAMAP-Rule" id="MF_01024"/>
    </source>
</evidence>
<dbReference type="GO" id="GO:0005737">
    <property type="term" value="C:cytoplasm"/>
    <property type="evidence" value="ECO:0007669"/>
    <property type="project" value="TreeGrafter"/>
</dbReference>
<dbReference type="AlphaFoldDB" id="A0A928KRT5"/>
<proteinExistence type="inferred from homology"/>
<keyword evidence="4 5" id="KW-0560">Oxidoreductase</keyword>
<evidence type="ECO:0000313" key="13">
    <source>
        <dbReference type="Proteomes" id="UP000754750"/>
    </source>
</evidence>
<dbReference type="Proteomes" id="UP000754750">
    <property type="component" value="Unassembled WGS sequence"/>
</dbReference>
<feature type="binding site" evidence="5 9">
    <location>
        <position position="319"/>
    </location>
    <ligand>
        <name>substrate</name>
    </ligand>
</feature>
<keyword evidence="5" id="KW-0028">Amino-acid biosynthesis</keyword>
<gene>
    <name evidence="5 12" type="primary">hisD</name>
    <name evidence="12" type="ORF">E7512_08190</name>
</gene>
<evidence type="ECO:0000256" key="1">
    <source>
        <dbReference type="ARBA" id="ARBA00010178"/>
    </source>
</evidence>
<comment type="cofactor">
    <cofactor evidence="5 10">
        <name>Zn(2+)</name>
        <dbReference type="ChEBI" id="CHEBI:29105"/>
    </cofactor>
    <text evidence="5 10">Binds 1 zinc ion per subunit.</text>
</comment>
<dbReference type="CDD" id="cd06572">
    <property type="entry name" value="Histidinol_dh"/>
    <property type="match status" value="1"/>
</dbReference>
<keyword evidence="3 5" id="KW-0862">Zinc</keyword>
<feature type="binding site" evidence="5 9">
    <location>
        <position position="411"/>
    </location>
    <ligand>
        <name>substrate</name>
    </ligand>
</feature>
<dbReference type="Gene3D" id="1.20.5.1300">
    <property type="match status" value="1"/>
</dbReference>
<evidence type="ECO:0000256" key="4">
    <source>
        <dbReference type="ARBA" id="ARBA00023002"/>
    </source>
</evidence>
<feature type="binding site" evidence="5 9">
    <location>
        <position position="352"/>
    </location>
    <ligand>
        <name>substrate</name>
    </ligand>
</feature>
<dbReference type="InterPro" id="IPR016161">
    <property type="entry name" value="Ald_DH/histidinol_DH"/>
</dbReference>
<evidence type="ECO:0000256" key="6">
    <source>
        <dbReference type="PIRNR" id="PIRNR000099"/>
    </source>
</evidence>
<feature type="binding site" evidence="5 9">
    <location>
        <position position="228"/>
    </location>
    <ligand>
        <name>substrate</name>
    </ligand>
</feature>
<feature type="binding site" evidence="5 9">
    <location>
        <position position="250"/>
    </location>
    <ligand>
        <name>substrate</name>
    </ligand>
</feature>
<feature type="binding site" evidence="5 9">
    <location>
        <position position="406"/>
    </location>
    <ligand>
        <name>substrate</name>
    </ligand>
</feature>
<evidence type="ECO:0000313" key="12">
    <source>
        <dbReference type="EMBL" id="MBE6833542.1"/>
    </source>
</evidence>
<dbReference type="FunFam" id="3.40.50.1980:FF:000026">
    <property type="entry name" value="Histidinol dehydrogenase"/>
    <property type="match status" value="1"/>
</dbReference>
<dbReference type="EC" id="1.1.1.23" evidence="5"/>
<feature type="binding site" evidence="5 8">
    <location>
        <position position="119"/>
    </location>
    <ligand>
        <name>NAD(+)</name>
        <dbReference type="ChEBI" id="CHEBI:57540"/>
    </ligand>
</feature>
<evidence type="ECO:0000256" key="9">
    <source>
        <dbReference type="PIRSR" id="PIRSR000099-3"/>
    </source>
</evidence>
<dbReference type="GO" id="GO:0051287">
    <property type="term" value="F:NAD binding"/>
    <property type="evidence" value="ECO:0007669"/>
    <property type="project" value="InterPro"/>
</dbReference>
<keyword evidence="5 8" id="KW-0520">NAD</keyword>
<feature type="binding site" evidence="5 10">
    <location>
        <position position="352"/>
    </location>
    <ligand>
        <name>Zn(2+)</name>
        <dbReference type="ChEBI" id="CHEBI:29105"/>
    </ligand>
</feature>
<comment type="catalytic activity">
    <reaction evidence="5">
        <text>L-histidinol + 2 NAD(+) + H2O = L-histidine + 2 NADH + 3 H(+)</text>
        <dbReference type="Rhea" id="RHEA:20641"/>
        <dbReference type="ChEBI" id="CHEBI:15377"/>
        <dbReference type="ChEBI" id="CHEBI:15378"/>
        <dbReference type="ChEBI" id="CHEBI:57540"/>
        <dbReference type="ChEBI" id="CHEBI:57595"/>
        <dbReference type="ChEBI" id="CHEBI:57699"/>
        <dbReference type="ChEBI" id="CHEBI:57945"/>
        <dbReference type="EC" id="1.1.1.23"/>
    </reaction>
</comment>
<dbReference type="PANTHER" id="PTHR21256:SF2">
    <property type="entry name" value="HISTIDINE BIOSYNTHESIS TRIFUNCTIONAL PROTEIN"/>
    <property type="match status" value="1"/>
</dbReference>
<dbReference type="FunFam" id="3.40.50.1980:FF:000001">
    <property type="entry name" value="Histidinol dehydrogenase"/>
    <property type="match status" value="1"/>
</dbReference>
<dbReference type="SUPFAM" id="SSF53720">
    <property type="entry name" value="ALDH-like"/>
    <property type="match status" value="1"/>
</dbReference>
<evidence type="ECO:0000256" key="11">
    <source>
        <dbReference type="RuleBase" id="RU004175"/>
    </source>
</evidence>
<feature type="binding site" evidence="5 10">
    <location>
        <position position="250"/>
    </location>
    <ligand>
        <name>Zn(2+)</name>
        <dbReference type="ChEBI" id="CHEBI:29105"/>
    </ligand>
</feature>
<evidence type="ECO:0000256" key="7">
    <source>
        <dbReference type="PIRSR" id="PIRSR000099-1"/>
    </source>
</evidence>
<feature type="active site" description="Proton acceptor" evidence="5 7">
    <location>
        <position position="319"/>
    </location>
</feature>
<dbReference type="GO" id="GO:0008270">
    <property type="term" value="F:zinc ion binding"/>
    <property type="evidence" value="ECO:0007669"/>
    <property type="project" value="UniProtKB-UniRule"/>
</dbReference>
<evidence type="ECO:0000256" key="3">
    <source>
        <dbReference type="ARBA" id="ARBA00022833"/>
    </source>
</evidence>
<name>A0A928KRT5_9FIRM</name>
<dbReference type="PANTHER" id="PTHR21256">
    <property type="entry name" value="HISTIDINOL DEHYDROGENASE HDH"/>
    <property type="match status" value="1"/>
</dbReference>
<dbReference type="Pfam" id="PF00815">
    <property type="entry name" value="Histidinol_dh"/>
    <property type="match status" value="1"/>
</dbReference>
<dbReference type="GO" id="GO:0000105">
    <property type="term" value="P:L-histidine biosynthetic process"/>
    <property type="evidence" value="ECO:0007669"/>
    <property type="project" value="UniProtKB-UniRule"/>
</dbReference>
<feature type="binding site" evidence="5 8">
    <location>
        <position position="182"/>
    </location>
    <ligand>
        <name>NAD(+)</name>
        <dbReference type="ChEBI" id="CHEBI:57540"/>
    </ligand>
</feature>
<sequence>MQAIKQAEKKTYQRDHQLTETVLEIIDSVQSRGDAALLELAQRFDHTDLKCVKVDRPTIEKAYTLVDQETVKHITFAADQIRWFARQQLQCMQPLNVPSPIAGVELGHRLVPVEKCGCYIPSGRYPLPSSALMSVITAKVAGVKHVAACSPAFHGCGTIHPAVLVAMDIAGADDIYCMGGAQAIAAYAYGTETVQKVDMIVGPGNKFVTEAKRQVLGDVGIDSLAGPSEVLILADETANPTFVAIDLLGQAEHDPNAKPILVCTDAGVIERSMAELERLLADLPTRDVAQRSWEDNGEVYLAESMEEAIALANRVAPEHLEVQTKEERQVAARLYHYGSLFVGHYAPVAFGDFVSGTNHILPTMSTARYSNGLCVKTFIKTPFHQYVSQEGCKNLSESCMHFAQVEGLYAHRDSVRLRVE</sequence>
<dbReference type="InterPro" id="IPR012131">
    <property type="entry name" value="Hstdl_DH"/>
</dbReference>
<evidence type="ECO:0000256" key="2">
    <source>
        <dbReference type="ARBA" id="ARBA00022723"/>
    </source>
</evidence>
<comment type="pathway">
    <text evidence="5">Amino-acid biosynthesis; L-histidine biosynthesis; L-histidine from 5-phospho-alpha-D-ribose 1-diphosphate: step 9/9.</text>
</comment>
<comment type="caution">
    <text evidence="12">The sequence shown here is derived from an EMBL/GenBank/DDBJ whole genome shotgun (WGS) entry which is preliminary data.</text>
</comment>
<evidence type="ECO:0000256" key="10">
    <source>
        <dbReference type="PIRSR" id="PIRSR000099-4"/>
    </source>
</evidence>
<organism evidence="12 13">
    <name type="scientific">Faecalispora sporosphaeroides</name>
    <dbReference type="NCBI Taxonomy" id="1549"/>
    <lineage>
        <taxon>Bacteria</taxon>
        <taxon>Bacillati</taxon>
        <taxon>Bacillota</taxon>
        <taxon>Clostridia</taxon>
        <taxon>Eubacteriales</taxon>
        <taxon>Oscillospiraceae</taxon>
        <taxon>Faecalispora</taxon>
    </lineage>
</organism>
<dbReference type="InterPro" id="IPR022695">
    <property type="entry name" value="Histidinol_DH_monofunct"/>
</dbReference>
<keyword evidence="2 5" id="KW-0479">Metal-binding</keyword>
<comment type="function">
    <text evidence="5">Catalyzes the sequential NAD-dependent oxidations of L-histidinol to L-histidinaldehyde and then to L-histidine.</text>
</comment>
<evidence type="ECO:0000256" key="8">
    <source>
        <dbReference type="PIRSR" id="PIRSR000099-2"/>
    </source>
</evidence>
<dbReference type="PIRSF" id="PIRSF000099">
    <property type="entry name" value="Histidinol_dh"/>
    <property type="match status" value="1"/>
</dbReference>
<reference evidence="12" key="1">
    <citation type="submission" date="2019-04" db="EMBL/GenBank/DDBJ databases">
        <title>Evolution of Biomass-Degrading Anaerobic Consortia Revealed by Metagenomics.</title>
        <authorList>
            <person name="Peng X."/>
        </authorList>
    </citation>
    <scope>NUCLEOTIDE SEQUENCE</scope>
    <source>
        <strain evidence="12">SIG551</strain>
    </source>
</reference>
<keyword evidence="5" id="KW-0368">Histidine biosynthesis</keyword>
<feature type="binding site" evidence="5 10">
    <location>
        <position position="411"/>
    </location>
    <ligand>
        <name>Zn(2+)</name>
        <dbReference type="ChEBI" id="CHEBI:29105"/>
    </ligand>
</feature>
<feature type="binding site" evidence="5 10">
    <location>
        <position position="253"/>
    </location>
    <ligand>
        <name>Zn(2+)</name>
        <dbReference type="ChEBI" id="CHEBI:29105"/>
    </ligand>
</feature>
<dbReference type="PRINTS" id="PR00083">
    <property type="entry name" value="HOLDHDRGNASE"/>
</dbReference>
<dbReference type="Gene3D" id="3.40.50.1980">
    <property type="entry name" value="Nitrogenase molybdenum iron protein domain"/>
    <property type="match status" value="2"/>
</dbReference>
<feature type="active site" description="Proton acceptor" evidence="5 7">
    <location>
        <position position="318"/>
    </location>
</feature>
<dbReference type="HAMAP" id="MF_01024">
    <property type="entry name" value="HisD"/>
    <property type="match status" value="1"/>
</dbReference>